<gene>
    <name evidence="1" type="ORF">BN12_220004</name>
</gene>
<sequence length="333" mass="35436">MQELVGRLTALDPEASETLKVVAYFDALVASGVGLDGLLRAAAVLSGVAAGAERRGTRVDSTGRRLDAIGDVERHPERVGTGTAVWLERTGSLHANDEMVVERLALAVELLETHRGPVSSLDVVVDAGRSADERREALTRLGIDVAARIRLVATGVGDAAPGTPTTVVPTRNGMLRATVDSSGRVSPADRTGLGVWVRADHAPDSWQSAVIAYRLTDATDRIVDATDLGAMLILAHSYDPEAPHDDVTTLAGLDALQSTVLRALVEADSIRSAAARLGMHHSSVQARHDALTRDLGYDPRTPIGRMRYVAAALLLRLSDDSTARDRPPRRHGQ</sequence>
<evidence type="ECO:0008006" key="3">
    <source>
        <dbReference type="Google" id="ProtNLM"/>
    </source>
</evidence>
<dbReference type="Proteomes" id="UP000035721">
    <property type="component" value="Unassembled WGS sequence"/>
</dbReference>
<dbReference type="EMBL" id="CAJB01000135">
    <property type="protein sequence ID" value="CCH77726.1"/>
    <property type="molecule type" value="Genomic_DNA"/>
</dbReference>
<dbReference type="RefSeq" id="WP_048550421.1">
    <property type="nucleotide sequence ID" value="NZ_HF570958.1"/>
</dbReference>
<dbReference type="Gene3D" id="1.10.10.2840">
    <property type="entry name" value="PucR C-terminal helix-turn-helix domain"/>
    <property type="match status" value="1"/>
</dbReference>
<comment type="caution">
    <text evidence="1">The sequence shown here is derived from an EMBL/GenBank/DDBJ whole genome shotgun (WGS) entry which is preliminary data.</text>
</comment>
<protein>
    <recommendedName>
        <fullName evidence="3">PucR C-terminal helix-turn-helix domain-containing protein</fullName>
    </recommendedName>
</protein>
<dbReference type="InterPro" id="IPR042070">
    <property type="entry name" value="PucR_C-HTH_sf"/>
</dbReference>
<dbReference type="OrthoDB" id="5051269at2"/>
<accession>A0A077LVM1</accession>
<dbReference type="AlphaFoldDB" id="A0A077LVM1"/>
<evidence type="ECO:0000313" key="1">
    <source>
        <dbReference type="EMBL" id="CCH77726.1"/>
    </source>
</evidence>
<reference evidence="1 2" key="1">
    <citation type="journal article" date="2013" name="ISME J.">
        <title>A metabolic model for members of the genus Tetrasphaera involved in enhanced biological phosphorus removal.</title>
        <authorList>
            <person name="Kristiansen R."/>
            <person name="Nguyen H.T.T."/>
            <person name="Saunders A.M."/>
            <person name="Nielsen J.L."/>
            <person name="Wimmer R."/>
            <person name="Le V.Q."/>
            <person name="McIlroy S.J."/>
            <person name="Petrovski S."/>
            <person name="Seviour R.J."/>
            <person name="Calteau A."/>
            <person name="Nielsen K.L."/>
            <person name="Nielsen P.H."/>
        </authorList>
    </citation>
    <scope>NUCLEOTIDE SEQUENCE [LARGE SCALE GENOMIC DNA]</scope>
    <source>
        <strain evidence="1 2">T1-X7</strain>
    </source>
</reference>
<name>A0A077LVM1_9MICO</name>
<evidence type="ECO:0000313" key="2">
    <source>
        <dbReference type="Proteomes" id="UP000035721"/>
    </source>
</evidence>
<dbReference type="STRING" id="1194083.BN12_220004"/>
<keyword evidence="2" id="KW-1185">Reference proteome</keyword>
<organism evidence="1 2">
    <name type="scientific">Nostocoides japonicum T1-X7</name>
    <dbReference type="NCBI Taxonomy" id="1194083"/>
    <lineage>
        <taxon>Bacteria</taxon>
        <taxon>Bacillati</taxon>
        <taxon>Actinomycetota</taxon>
        <taxon>Actinomycetes</taxon>
        <taxon>Micrococcales</taxon>
        <taxon>Intrasporangiaceae</taxon>
        <taxon>Nostocoides</taxon>
    </lineage>
</organism>
<proteinExistence type="predicted"/>